<dbReference type="Gene3D" id="3.40.50.450">
    <property type="match status" value="1"/>
</dbReference>
<dbReference type="AlphaFoldDB" id="A0A1H5E0I6"/>
<gene>
    <name evidence="4" type="ORF">SAMN04488554_0854</name>
</gene>
<dbReference type="GO" id="GO:0009294">
    <property type="term" value="P:DNA-mediated transformation"/>
    <property type="evidence" value="ECO:0007669"/>
    <property type="project" value="InterPro"/>
</dbReference>
<dbReference type="NCBIfam" id="TIGR00732">
    <property type="entry name" value="dprA"/>
    <property type="match status" value="1"/>
</dbReference>
<dbReference type="SUPFAM" id="SSF102405">
    <property type="entry name" value="MCP/YpsA-like"/>
    <property type="match status" value="1"/>
</dbReference>
<protein>
    <submittedName>
        <fullName evidence="4">DNA protecting protein DprA</fullName>
    </submittedName>
</protein>
<dbReference type="InterPro" id="IPR003488">
    <property type="entry name" value="DprA"/>
</dbReference>
<dbReference type="Gene3D" id="1.10.10.10">
    <property type="entry name" value="Winged helix-like DNA-binding domain superfamily/Winged helix DNA-binding domain"/>
    <property type="match status" value="1"/>
</dbReference>
<dbReference type="Proteomes" id="UP000199220">
    <property type="component" value="Unassembled WGS sequence"/>
</dbReference>
<evidence type="ECO:0000313" key="5">
    <source>
        <dbReference type="Proteomes" id="UP000199220"/>
    </source>
</evidence>
<feature type="domain" description="Smf/DprA SLOG" evidence="2">
    <location>
        <begin position="104"/>
        <end position="311"/>
    </location>
</feature>
<evidence type="ECO:0000259" key="3">
    <source>
        <dbReference type="Pfam" id="PF17782"/>
    </source>
</evidence>
<proteinExistence type="inferred from homology"/>
<comment type="similarity">
    <text evidence="1">Belongs to the DprA/Smf family.</text>
</comment>
<dbReference type="EMBL" id="FNTX01000001">
    <property type="protein sequence ID" value="SED84677.1"/>
    <property type="molecule type" value="Genomic_DNA"/>
</dbReference>
<dbReference type="InterPro" id="IPR036388">
    <property type="entry name" value="WH-like_DNA-bd_sf"/>
</dbReference>
<keyword evidence="5" id="KW-1185">Reference proteome</keyword>
<sequence>MAERWAFDVDDEVQARAAWSRIAEPRDRAAGVVVAGLGAAQALRWLAGAARGRGTGAALGAVAGLDPVLTPAHWSAALARWSSRLVGLDPRRELQVITRLGGRVLIPGAPEWPPTLDDLGVDRPHCLWVLGDHRALHRPATALVGARASTGYGEQVAADLAAGLVDHGRGVVSGGAFGIDAVAHRATMAVRGVPVAVMAGGLDRFYPAGNARLLAEVARRGAVVSEAPPGTSPMRQRFLSRNRLIAALAEATVVVEASWRSGALSTAHHALTMGRAVGAVPGPVTSVASAGCHRLLREGAECITDAREAVQLAAPIGTTDEVAPSVPPGLLDDLDEEQAQVLDALPARAAADLDALVRSSGVAEARVRSALGYLELAGRVCRDGPRWRRAAG</sequence>
<dbReference type="InterPro" id="IPR041614">
    <property type="entry name" value="DprA_WH"/>
</dbReference>
<dbReference type="OrthoDB" id="9785707at2"/>
<dbReference type="Pfam" id="PF02481">
    <property type="entry name" value="DNA_processg_A"/>
    <property type="match status" value="1"/>
</dbReference>
<dbReference type="PANTHER" id="PTHR43022">
    <property type="entry name" value="PROTEIN SMF"/>
    <property type="match status" value="1"/>
</dbReference>
<accession>A0A1H5E0I6</accession>
<dbReference type="STRING" id="648782.SAMN04488554_0854"/>
<reference evidence="5" key="1">
    <citation type="submission" date="2016-10" db="EMBL/GenBank/DDBJ databases">
        <authorList>
            <person name="Varghese N."/>
            <person name="Submissions S."/>
        </authorList>
    </citation>
    <scope>NUCLEOTIDE SEQUENCE [LARGE SCALE GENOMIC DNA]</scope>
    <source>
        <strain evidence="5">DSM 21368</strain>
    </source>
</reference>
<dbReference type="PANTHER" id="PTHR43022:SF1">
    <property type="entry name" value="PROTEIN SMF"/>
    <property type="match status" value="1"/>
</dbReference>
<dbReference type="RefSeq" id="WP_089771832.1">
    <property type="nucleotide sequence ID" value="NZ_FNTX01000001.1"/>
</dbReference>
<evidence type="ECO:0000256" key="1">
    <source>
        <dbReference type="ARBA" id="ARBA00006525"/>
    </source>
</evidence>
<evidence type="ECO:0000259" key="2">
    <source>
        <dbReference type="Pfam" id="PF02481"/>
    </source>
</evidence>
<dbReference type="InterPro" id="IPR057666">
    <property type="entry name" value="DrpA_SLOG"/>
</dbReference>
<organism evidence="4 5">
    <name type="scientific">Ruania alba</name>
    <dbReference type="NCBI Taxonomy" id="648782"/>
    <lineage>
        <taxon>Bacteria</taxon>
        <taxon>Bacillati</taxon>
        <taxon>Actinomycetota</taxon>
        <taxon>Actinomycetes</taxon>
        <taxon>Micrococcales</taxon>
        <taxon>Ruaniaceae</taxon>
        <taxon>Ruania</taxon>
    </lineage>
</organism>
<dbReference type="Pfam" id="PF17782">
    <property type="entry name" value="WHD_DprA"/>
    <property type="match status" value="1"/>
</dbReference>
<feature type="domain" description="DprA winged helix" evidence="3">
    <location>
        <begin position="328"/>
        <end position="382"/>
    </location>
</feature>
<evidence type="ECO:0000313" key="4">
    <source>
        <dbReference type="EMBL" id="SED84677.1"/>
    </source>
</evidence>
<name>A0A1H5E0I6_9MICO</name>